<dbReference type="AlphaFoldDB" id="X0WDU6"/>
<accession>X0WDU6</accession>
<gene>
    <name evidence="2" type="ORF">S01H1_71621</name>
</gene>
<dbReference type="EMBL" id="BARS01047701">
    <property type="protein sequence ID" value="GAG29149.1"/>
    <property type="molecule type" value="Genomic_DNA"/>
</dbReference>
<keyword evidence="1" id="KW-1133">Transmembrane helix</keyword>
<organism evidence="2">
    <name type="scientific">marine sediment metagenome</name>
    <dbReference type="NCBI Taxonomy" id="412755"/>
    <lineage>
        <taxon>unclassified sequences</taxon>
        <taxon>metagenomes</taxon>
        <taxon>ecological metagenomes</taxon>
    </lineage>
</organism>
<feature type="transmembrane region" description="Helical" evidence="1">
    <location>
        <begin position="107"/>
        <end position="128"/>
    </location>
</feature>
<evidence type="ECO:0000256" key="1">
    <source>
        <dbReference type="SAM" id="Phobius"/>
    </source>
</evidence>
<reference evidence="2" key="1">
    <citation type="journal article" date="2014" name="Front. Microbiol.">
        <title>High frequency of phylogenetically diverse reductive dehalogenase-homologous genes in deep subseafloor sedimentary metagenomes.</title>
        <authorList>
            <person name="Kawai M."/>
            <person name="Futagami T."/>
            <person name="Toyoda A."/>
            <person name="Takaki Y."/>
            <person name="Nishi S."/>
            <person name="Hori S."/>
            <person name="Arai W."/>
            <person name="Tsubouchi T."/>
            <person name="Morono Y."/>
            <person name="Uchiyama I."/>
            <person name="Ito T."/>
            <person name="Fujiyama A."/>
            <person name="Inagaki F."/>
            <person name="Takami H."/>
        </authorList>
    </citation>
    <scope>NUCLEOTIDE SEQUENCE</scope>
    <source>
        <strain evidence="2">Expedition CK06-06</strain>
    </source>
</reference>
<proteinExistence type="predicted"/>
<comment type="caution">
    <text evidence="2">The sequence shown here is derived from an EMBL/GenBank/DDBJ whole genome shotgun (WGS) entry which is preliminary data.</text>
</comment>
<evidence type="ECO:0000313" key="2">
    <source>
        <dbReference type="EMBL" id="GAG29149.1"/>
    </source>
</evidence>
<protein>
    <submittedName>
        <fullName evidence="2">Uncharacterized protein</fullName>
    </submittedName>
</protein>
<sequence>MIYLYVRVTDPVGRIQYVSHAASSAALSSTVVTSAEKRSLYPAPRRFSDGTHEWHRTVLTDVIPGTYTWEAWAEDPSRPGEPLAYTVASYAVVPGSSVGSGFLPHEILAIGLVVGLLLGVTTVIYLVVMSRGSG</sequence>
<name>X0WDU6_9ZZZZ</name>
<keyword evidence="1" id="KW-0812">Transmembrane</keyword>
<keyword evidence="1" id="KW-0472">Membrane</keyword>